<evidence type="ECO:0000256" key="5">
    <source>
        <dbReference type="ARBA" id="ARBA00023136"/>
    </source>
</evidence>
<proteinExistence type="inferred from homology"/>
<sequence length="1061" mass="116884">MGIKHFKLTAFLCVFIITSFCNLQAQEIQITGKVTALEDGMPMPGVSILVVGKNKGTNTDFNGVYSIDANKGDILQFSYIGFSEQKITIGDNSVIDIQLVESVEALNEVVVTALGISRKEQALGYAISKVDGEELAEIKSINAVNSLAGKVAGVDIAQPNTGSGGSSKIIIRGNTKFNGSNQPLYVIDGVPMDNNSFGQAGQYGGQDLGDGISSVNSDDIETISVLKGPAAAALYGSRGGNGVVLITTKSFNKNSKSKFNINFSTNSTFDEVISGYEDVQHVYGQGIGTPPRDIGDATGMWSWGGKMDPDLQFISFDGQYRDYGVKKDNIESFFRTGYTIQNTISLSGGNESANLLFSASDVKMEDIVPNSGLHRNNFTLKGYMKMWEKLTLDAKVNFTIEDVDNRPYLGYSGANTALALLGLPGNIDQQWLRDSAVDANGDYVFWNSATRIINPYYSLYQMKNESKKNRVLGYASLNYNITDWLDFKFKSGIDTFTYDYYNYSPRTTPLAEWGELTKIDSRTTEINTEFLISANKEINDNWSIGASLGGNIMNFESSTNSILGKNQGSEDVISINNYNEFIVGRDNPRKSVRSFYGFANVSFKDYAFIDVTGRQDWSSTLKKGNNGYFYPSVTGALVLTKAIENLKSKTISYAKLRASYAEVGGDTDPYAYNTFFDYPYSSNGANFSTVNDNTYFTNINPSRTKGYEFGLDAKLFNWRVGLDITHYNQTTYDEIMNIPISNSNGFESASINAGEINNKGWEVMVNIVPIKTEDMRWDLTFNFAHNENEIVELHEEAKTQTIARADWISSLITAEEGGSYGDIVGYDFKRTDDGTPIIGPNGLPLRSDEQVSLGNGQYKFTGGITNAIQYKGFKLRALIQVKSGADILSMTNQKLHQQGAHIATLEGREGWAMSESERESAGELPSSWVATGGYLAQGVIEDGVGVDGNPNYRSNDVYVDPKDYWGSIANSHIIKPFIYDASYVKLREVSLSYSLGPKALKNIKYLNGLTFSIIGRNLWLIHSNVPNVDPESTYNISNGQGYEYGSLPQRRSYGFNLTAKF</sequence>
<keyword evidence="3 7" id="KW-1134">Transmembrane beta strand</keyword>
<evidence type="ECO:0000256" key="4">
    <source>
        <dbReference type="ARBA" id="ARBA00022692"/>
    </source>
</evidence>
<dbReference type="EMBL" id="FNCZ01000001">
    <property type="protein sequence ID" value="SDG77898.1"/>
    <property type="molecule type" value="Genomic_DNA"/>
</dbReference>
<name>A0A1G7X138_9FLAO</name>
<dbReference type="Proteomes" id="UP000199492">
    <property type="component" value="Unassembled WGS sequence"/>
</dbReference>
<keyword evidence="5 7" id="KW-0472">Membrane</keyword>
<keyword evidence="6 7" id="KW-0998">Cell outer membrane</keyword>
<gene>
    <name evidence="10" type="ORF">SAMN04489796_101563</name>
</gene>
<evidence type="ECO:0000256" key="2">
    <source>
        <dbReference type="ARBA" id="ARBA00022448"/>
    </source>
</evidence>
<evidence type="ECO:0000256" key="8">
    <source>
        <dbReference type="SAM" id="SignalP"/>
    </source>
</evidence>
<accession>A0A1G7X138</accession>
<dbReference type="Pfam" id="PF07715">
    <property type="entry name" value="Plug"/>
    <property type="match status" value="1"/>
</dbReference>
<evidence type="ECO:0000259" key="9">
    <source>
        <dbReference type="Pfam" id="PF07715"/>
    </source>
</evidence>
<evidence type="ECO:0000313" key="11">
    <source>
        <dbReference type="Proteomes" id="UP000199492"/>
    </source>
</evidence>
<keyword evidence="11" id="KW-1185">Reference proteome</keyword>
<dbReference type="AlphaFoldDB" id="A0A1G7X138"/>
<dbReference type="Gene3D" id="2.170.130.10">
    <property type="entry name" value="TonB-dependent receptor, plug domain"/>
    <property type="match status" value="1"/>
</dbReference>
<dbReference type="InterPro" id="IPR012910">
    <property type="entry name" value="Plug_dom"/>
</dbReference>
<dbReference type="InterPro" id="IPR036942">
    <property type="entry name" value="Beta-barrel_TonB_sf"/>
</dbReference>
<protein>
    <submittedName>
        <fullName evidence="10">TonB-linked outer membrane protein, SusC/RagA family</fullName>
    </submittedName>
</protein>
<evidence type="ECO:0000256" key="6">
    <source>
        <dbReference type="ARBA" id="ARBA00023237"/>
    </source>
</evidence>
<feature type="domain" description="TonB-dependent receptor plug" evidence="9">
    <location>
        <begin position="122"/>
        <end position="243"/>
    </location>
</feature>
<evidence type="ECO:0000256" key="3">
    <source>
        <dbReference type="ARBA" id="ARBA00022452"/>
    </source>
</evidence>
<dbReference type="PROSITE" id="PS52016">
    <property type="entry name" value="TONB_DEPENDENT_REC_3"/>
    <property type="match status" value="1"/>
</dbReference>
<evidence type="ECO:0000313" key="10">
    <source>
        <dbReference type="EMBL" id="SDG77898.1"/>
    </source>
</evidence>
<evidence type="ECO:0000256" key="1">
    <source>
        <dbReference type="ARBA" id="ARBA00004571"/>
    </source>
</evidence>
<dbReference type="InterPro" id="IPR037066">
    <property type="entry name" value="Plug_dom_sf"/>
</dbReference>
<dbReference type="GO" id="GO:0009279">
    <property type="term" value="C:cell outer membrane"/>
    <property type="evidence" value="ECO:0007669"/>
    <property type="project" value="UniProtKB-SubCell"/>
</dbReference>
<comment type="similarity">
    <text evidence="7">Belongs to the TonB-dependent receptor family.</text>
</comment>
<dbReference type="InterPro" id="IPR023997">
    <property type="entry name" value="TonB-dep_OMP_SusC/RagA_CS"/>
</dbReference>
<dbReference type="RefSeq" id="WP_092466059.1">
    <property type="nucleotide sequence ID" value="NZ_FNCZ01000001.1"/>
</dbReference>
<keyword evidence="8" id="KW-0732">Signal</keyword>
<dbReference type="Pfam" id="PF13715">
    <property type="entry name" value="CarbopepD_reg_2"/>
    <property type="match status" value="1"/>
</dbReference>
<dbReference type="InterPro" id="IPR039426">
    <property type="entry name" value="TonB-dep_rcpt-like"/>
</dbReference>
<feature type="signal peptide" evidence="8">
    <location>
        <begin position="1"/>
        <end position="25"/>
    </location>
</feature>
<evidence type="ECO:0000256" key="7">
    <source>
        <dbReference type="PROSITE-ProRule" id="PRU01360"/>
    </source>
</evidence>
<dbReference type="InterPro" id="IPR008969">
    <property type="entry name" value="CarboxyPept-like_regulatory"/>
</dbReference>
<keyword evidence="2 7" id="KW-0813">Transport</keyword>
<comment type="subcellular location">
    <subcellularLocation>
        <location evidence="1 7">Cell outer membrane</location>
        <topology evidence="1 7">Multi-pass membrane protein</topology>
    </subcellularLocation>
</comment>
<feature type="chain" id="PRO_5011574662" evidence="8">
    <location>
        <begin position="26"/>
        <end position="1061"/>
    </location>
</feature>
<dbReference type="STRING" id="262004.SAMN04489796_101563"/>
<keyword evidence="4 7" id="KW-0812">Transmembrane</keyword>
<reference evidence="11" key="1">
    <citation type="submission" date="2016-10" db="EMBL/GenBank/DDBJ databases">
        <authorList>
            <person name="Varghese N."/>
            <person name="Submissions S."/>
        </authorList>
    </citation>
    <scope>NUCLEOTIDE SEQUENCE [LARGE SCALE GENOMIC DNA]</scope>
    <source>
        <strain evidence="11">DSM 15363</strain>
    </source>
</reference>
<dbReference type="InterPro" id="IPR023996">
    <property type="entry name" value="TonB-dep_OMP_SusC/RagA"/>
</dbReference>
<dbReference type="OrthoDB" id="9768177at2"/>
<dbReference type="NCBIfam" id="TIGR04057">
    <property type="entry name" value="SusC_RagA_signa"/>
    <property type="match status" value="1"/>
</dbReference>
<dbReference type="SUPFAM" id="SSF56935">
    <property type="entry name" value="Porins"/>
    <property type="match status" value="1"/>
</dbReference>
<dbReference type="Gene3D" id="2.40.170.20">
    <property type="entry name" value="TonB-dependent receptor, beta-barrel domain"/>
    <property type="match status" value="1"/>
</dbReference>
<dbReference type="NCBIfam" id="TIGR04056">
    <property type="entry name" value="OMP_RagA_SusC"/>
    <property type="match status" value="1"/>
</dbReference>
<organism evidence="10 11">
    <name type="scientific">Winogradskyella thalassocola</name>
    <dbReference type="NCBI Taxonomy" id="262004"/>
    <lineage>
        <taxon>Bacteria</taxon>
        <taxon>Pseudomonadati</taxon>
        <taxon>Bacteroidota</taxon>
        <taxon>Flavobacteriia</taxon>
        <taxon>Flavobacteriales</taxon>
        <taxon>Flavobacteriaceae</taxon>
        <taxon>Winogradskyella</taxon>
    </lineage>
</organism>
<dbReference type="SUPFAM" id="SSF49464">
    <property type="entry name" value="Carboxypeptidase regulatory domain-like"/>
    <property type="match status" value="1"/>
</dbReference>
<dbReference type="Gene3D" id="2.60.40.1120">
    <property type="entry name" value="Carboxypeptidase-like, regulatory domain"/>
    <property type="match status" value="1"/>
</dbReference>